<dbReference type="InterPro" id="IPR020846">
    <property type="entry name" value="MFS_dom"/>
</dbReference>
<dbReference type="InterPro" id="IPR011701">
    <property type="entry name" value="MFS"/>
</dbReference>
<accession>A0AAN7AG02</accession>
<keyword evidence="10" id="KW-1185">Reference proteome</keyword>
<dbReference type="PANTHER" id="PTHR23501:SF199">
    <property type="entry name" value="MFS EFFLUX TRANSPORTER INPD-RELATED"/>
    <property type="match status" value="1"/>
</dbReference>
<feature type="compositionally biased region" description="Polar residues" evidence="6">
    <location>
        <begin position="25"/>
        <end position="34"/>
    </location>
</feature>
<gene>
    <name evidence="9" type="ORF">QBC35DRAFT_505753</name>
</gene>
<dbReference type="EMBL" id="MU864485">
    <property type="protein sequence ID" value="KAK4184507.1"/>
    <property type="molecule type" value="Genomic_DNA"/>
</dbReference>
<dbReference type="PROSITE" id="PS50850">
    <property type="entry name" value="MFS"/>
    <property type="match status" value="1"/>
</dbReference>
<reference evidence="9" key="1">
    <citation type="journal article" date="2023" name="Mol. Phylogenet. Evol.">
        <title>Genome-scale phylogeny and comparative genomics of the fungal order Sordariales.</title>
        <authorList>
            <person name="Hensen N."/>
            <person name="Bonometti L."/>
            <person name="Westerberg I."/>
            <person name="Brannstrom I.O."/>
            <person name="Guillou S."/>
            <person name="Cros-Aarteil S."/>
            <person name="Calhoun S."/>
            <person name="Haridas S."/>
            <person name="Kuo A."/>
            <person name="Mondo S."/>
            <person name="Pangilinan J."/>
            <person name="Riley R."/>
            <person name="LaButti K."/>
            <person name="Andreopoulos B."/>
            <person name="Lipzen A."/>
            <person name="Chen C."/>
            <person name="Yan M."/>
            <person name="Daum C."/>
            <person name="Ng V."/>
            <person name="Clum A."/>
            <person name="Steindorff A."/>
            <person name="Ohm R.A."/>
            <person name="Martin F."/>
            <person name="Silar P."/>
            <person name="Natvig D.O."/>
            <person name="Lalanne C."/>
            <person name="Gautier V."/>
            <person name="Ament-Velasquez S.L."/>
            <person name="Kruys A."/>
            <person name="Hutchinson M.I."/>
            <person name="Powell A.J."/>
            <person name="Barry K."/>
            <person name="Miller A.N."/>
            <person name="Grigoriev I.V."/>
            <person name="Debuchy R."/>
            <person name="Gladieux P."/>
            <person name="Hiltunen Thoren M."/>
            <person name="Johannesson H."/>
        </authorList>
    </citation>
    <scope>NUCLEOTIDE SEQUENCE</scope>
    <source>
        <strain evidence="9">PSN309</strain>
    </source>
</reference>
<feature type="transmembrane region" description="Helical" evidence="7">
    <location>
        <begin position="415"/>
        <end position="433"/>
    </location>
</feature>
<dbReference type="PANTHER" id="PTHR23501">
    <property type="entry name" value="MAJOR FACILITATOR SUPERFAMILY"/>
    <property type="match status" value="1"/>
</dbReference>
<name>A0AAN7AG02_9PEZI</name>
<dbReference type="Pfam" id="PF07690">
    <property type="entry name" value="MFS_1"/>
    <property type="match status" value="1"/>
</dbReference>
<evidence type="ECO:0000313" key="9">
    <source>
        <dbReference type="EMBL" id="KAK4184507.1"/>
    </source>
</evidence>
<dbReference type="Gene3D" id="1.20.1250.20">
    <property type="entry name" value="MFS general substrate transporter like domains"/>
    <property type="match status" value="1"/>
</dbReference>
<dbReference type="SUPFAM" id="SSF103473">
    <property type="entry name" value="MFS general substrate transporter"/>
    <property type="match status" value="1"/>
</dbReference>
<feature type="transmembrane region" description="Helical" evidence="7">
    <location>
        <begin position="58"/>
        <end position="84"/>
    </location>
</feature>
<feature type="region of interest" description="Disordered" evidence="6">
    <location>
        <begin position="553"/>
        <end position="588"/>
    </location>
</feature>
<evidence type="ECO:0000259" key="8">
    <source>
        <dbReference type="PROSITE" id="PS50850"/>
    </source>
</evidence>
<keyword evidence="5 7" id="KW-0472">Membrane</keyword>
<feature type="transmembrane region" description="Helical" evidence="7">
    <location>
        <begin position="216"/>
        <end position="234"/>
    </location>
</feature>
<dbReference type="Gene3D" id="1.20.1720.10">
    <property type="entry name" value="Multidrug resistance protein D"/>
    <property type="match status" value="1"/>
</dbReference>
<feature type="transmembrane region" description="Helical" evidence="7">
    <location>
        <begin position="361"/>
        <end position="383"/>
    </location>
</feature>
<dbReference type="FunFam" id="1.20.1250.20:FF:000196">
    <property type="entry name" value="MFS toxin efflux pump (AflT)"/>
    <property type="match status" value="1"/>
</dbReference>
<dbReference type="AlphaFoldDB" id="A0AAN7AG02"/>
<dbReference type="GO" id="GO:0022857">
    <property type="term" value="F:transmembrane transporter activity"/>
    <property type="evidence" value="ECO:0007669"/>
    <property type="project" value="InterPro"/>
</dbReference>
<evidence type="ECO:0000256" key="1">
    <source>
        <dbReference type="ARBA" id="ARBA00004141"/>
    </source>
</evidence>
<evidence type="ECO:0000256" key="2">
    <source>
        <dbReference type="ARBA" id="ARBA00022448"/>
    </source>
</evidence>
<dbReference type="CDD" id="cd17502">
    <property type="entry name" value="MFS_Azr1_MDR_like"/>
    <property type="match status" value="1"/>
</dbReference>
<evidence type="ECO:0000313" key="10">
    <source>
        <dbReference type="Proteomes" id="UP001302126"/>
    </source>
</evidence>
<feature type="transmembrane region" description="Helical" evidence="7">
    <location>
        <begin position="254"/>
        <end position="275"/>
    </location>
</feature>
<evidence type="ECO:0000256" key="6">
    <source>
        <dbReference type="SAM" id="MobiDB-lite"/>
    </source>
</evidence>
<keyword evidence="2" id="KW-0813">Transport</keyword>
<comment type="caution">
    <text evidence="9">The sequence shown here is derived from an EMBL/GenBank/DDBJ whole genome shotgun (WGS) entry which is preliminary data.</text>
</comment>
<keyword evidence="3 7" id="KW-0812">Transmembrane</keyword>
<protein>
    <submittedName>
        <fullName evidence="9">Major facilitator superfamily domain-containing protein</fullName>
    </submittedName>
</protein>
<feature type="transmembrane region" description="Helical" evidence="7">
    <location>
        <begin position="126"/>
        <end position="152"/>
    </location>
</feature>
<organism evidence="9 10">
    <name type="scientific">Podospora australis</name>
    <dbReference type="NCBI Taxonomy" id="1536484"/>
    <lineage>
        <taxon>Eukaryota</taxon>
        <taxon>Fungi</taxon>
        <taxon>Dikarya</taxon>
        <taxon>Ascomycota</taxon>
        <taxon>Pezizomycotina</taxon>
        <taxon>Sordariomycetes</taxon>
        <taxon>Sordariomycetidae</taxon>
        <taxon>Sordariales</taxon>
        <taxon>Podosporaceae</taxon>
        <taxon>Podospora</taxon>
    </lineage>
</organism>
<keyword evidence="4 7" id="KW-1133">Transmembrane helix</keyword>
<comment type="subcellular location">
    <subcellularLocation>
        <location evidence="1">Membrane</location>
        <topology evidence="1">Multi-pass membrane protein</topology>
    </subcellularLocation>
</comment>
<feature type="region of interest" description="Disordered" evidence="6">
    <location>
        <begin position="1"/>
        <end position="34"/>
    </location>
</feature>
<dbReference type="GO" id="GO:0005886">
    <property type="term" value="C:plasma membrane"/>
    <property type="evidence" value="ECO:0007669"/>
    <property type="project" value="TreeGrafter"/>
</dbReference>
<feature type="transmembrane region" description="Helical" evidence="7">
    <location>
        <begin position="390"/>
        <end position="409"/>
    </location>
</feature>
<evidence type="ECO:0000256" key="7">
    <source>
        <dbReference type="SAM" id="Phobius"/>
    </source>
</evidence>
<feature type="domain" description="Major facilitator superfamily (MFS) profile" evidence="8">
    <location>
        <begin position="61"/>
        <end position="550"/>
    </location>
</feature>
<proteinExistence type="predicted"/>
<evidence type="ECO:0000256" key="5">
    <source>
        <dbReference type="ARBA" id="ARBA00023136"/>
    </source>
</evidence>
<feature type="transmembrane region" description="Helical" evidence="7">
    <location>
        <begin position="527"/>
        <end position="548"/>
    </location>
</feature>
<feature type="transmembrane region" description="Helical" evidence="7">
    <location>
        <begin position="454"/>
        <end position="475"/>
    </location>
</feature>
<feature type="transmembrane region" description="Helical" evidence="7">
    <location>
        <begin position="96"/>
        <end position="114"/>
    </location>
</feature>
<feature type="transmembrane region" description="Helical" evidence="7">
    <location>
        <begin position="190"/>
        <end position="210"/>
    </location>
</feature>
<dbReference type="Proteomes" id="UP001302126">
    <property type="component" value="Unassembled WGS sequence"/>
</dbReference>
<evidence type="ECO:0000256" key="4">
    <source>
        <dbReference type="ARBA" id="ARBA00022989"/>
    </source>
</evidence>
<dbReference type="PRINTS" id="PR01036">
    <property type="entry name" value="TCRTETB"/>
</dbReference>
<feature type="transmembrane region" description="Helical" evidence="7">
    <location>
        <begin position="287"/>
        <end position="307"/>
    </location>
</feature>
<dbReference type="InterPro" id="IPR036259">
    <property type="entry name" value="MFS_trans_sf"/>
</dbReference>
<evidence type="ECO:0000256" key="3">
    <source>
        <dbReference type="ARBA" id="ARBA00022692"/>
    </source>
</evidence>
<reference evidence="9" key="2">
    <citation type="submission" date="2023-05" db="EMBL/GenBank/DDBJ databases">
        <authorList>
            <consortium name="Lawrence Berkeley National Laboratory"/>
            <person name="Steindorff A."/>
            <person name="Hensen N."/>
            <person name="Bonometti L."/>
            <person name="Westerberg I."/>
            <person name="Brannstrom I.O."/>
            <person name="Guillou S."/>
            <person name="Cros-Aarteil S."/>
            <person name="Calhoun S."/>
            <person name="Haridas S."/>
            <person name="Kuo A."/>
            <person name="Mondo S."/>
            <person name="Pangilinan J."/>
            <person name="Riley R."/>
            <person name="Labutti K."/>
            <person name="Andreopoulos B."/>
            <person name="Lipzen A."/>
            <person name="Chen C."/>
            <person name="Yanf M."/>
            <person name="Daum C."/>
            <person name="Ng V."/>
            <person name="Clum A."/>
            <person name="Ohm R."/>
            <person name="Martin F."/>
            <person name="Silar P."/>
            <person name="Natvig D."/>
            <person name="Lalanne C."/>
            <person name="Gautier V."/>
            <person name="Ament-Velasquez S.L."/>
            <person name="Kruys A."/>
            <person name="Hutchinson M.I."/>
            <person name="Powell A.J."/>
            <person name="Barry K."/>
            <person name="Miller A.N."/>
            <person name="Grigoriev I.V."/>
            <person name="Debuchy R."/>
            <person name="Gladieux P."/>
            <person name="Thoren M.H."/>
            <person name="Johannesson H."/>
        </authorList>
    </citation>
    <scope>NUCLEOTIDE SEQUENCE</scope>
    <source>
        <strain evidence="9">PSN309</strain>
    </source>
</reference>
<feature type="transmembrane region" description="Helical" evidence="7">
    <location>
        <begin position="158"/>
        <end position="178"/>
    </location>
</feature>
<feature type="transmembrane region" description="Helical" evidence="7">
    <location>
        <begin position="328"/>
        <end position="349"/>
    </location>
</feature>
<dbReference type="FunFam" id="1.20.1720.10:FF:000012">
    <property type="entry name" value="MFS toxin efflux pump (AflT)"/>
    <property type="match status" value="1"/>
</dbReference>
<sequence>MQEAAEKPGTHTPPRGIAVDEETPETTGTVSNNLNGDSAQNAFNKEENSLHHPSSLQLTLIIIALCLAVFCQALDTSILATAIPRITDEFSSLGDVGWYGSGYLLANCATLLSYGKLYNLFPVQWVFLGALAIFELGSLVSAATPTSIGLVLGRVLQGVGAGGILSGGTLIIAATVPLRRRPIFQGALGAMYAVASVAGPLMGGAFTEYVTWRLCFYINLPLGLISAIVLILFCRKLEAPERNKLPLRAKAKQLDPIGLAVFIPTVVCLLLAIMWGGTTYPWRDGRVIALFVLGGVLLIVFMAVQWWEGDQAMIPLSAAKTRTVWASCIFSFFLFGSLLVITFYLPIWFQAIKGDNASDSGIHILPLLLGSVIFSFIAGGLVAGVGYYTWACILSSILVSVGSGLMSTFTPESGMGQWIGYQAIYGAGIGLGLQQPLIAVQAALPESQMAEATALIYFILNFGGAVFLSVGQNIFSNQLVTNLASANIPNLNPDSVLRGGATSLAGLVSAEDLPRLRTAYNDALTQVFYAAVATAALSMIGSVFVPWYSVKGKRPGEKAEEQNETAAAVAETKDATTASPSAGDEPLG</sequence>